<evidence type="ECO:0000259" key="2">
    <source>
        <dbReference type="Pfam" id="PF01521"/>
    </source>
</evidence>
<dbReference type="PANTHER" id="PTHR10072:SF41">
    <property type="entry name" value="IRON-SULFUR CLUSTER ASSEMBLY 1 HOMOLOG, MITOCHONDRIAL"/>
    <property type="match status" value="1"/>
</dbReference>
<dbReference type="InterPro" id="IPR050322">
    <property type="entry name" value="Fe-S_cluster_asmbl/transfer"/>
</dbReference>
<gene>
    <name evidence="3" type="ORF">ws172H5_0008</name>
</gene>
<organism evidence="3">
    <name type="scientific">uncultured bacterium ws172H5</name>
    <dbReference type="NCBI Taxonomy" id="1131829"/>
    <lineage>
        <taxon>Bacteria</taxon>
        <taxon>environmental samples</taxon>
    </lineage>
</organism>
<dbReference type="GO" id="GO:0016226">
    <property type="term" value="P:iron-sulfur cluster assembly"/>
    <property type="evidence" value="ECO:0007669"/>
    <property type="project" value="TreeGrafter"/>
</dbReference>
<feature type="domain" description="Core" evidence="2">
    <location>
        <begin position="2"/>
        <end position="93"/>
    </location>
</feature>
<reference evidence="3" key="1">
    <citation type="journal article" date="2012" name="ISME J.">
        <title>Roseobacter clade bacteria are abundant in coastal sediments and encode a novel combination of sulfur oxidation genes.</title>
        <authorList>
            <person name="Lenk S."/>
            <person name="Moraru C."/>
            <person name="Hahnke S."/>
            <person name="Arnds J."/>
            <person name="Richter M."/>
            <person name="Kube M."/>
            <person name="Reinhardt R."/>
            <person name="Brinkhoff T."/>
            <person name="Harder J."/>
            <person name="Amann R."/>
            <person name="Mussmann M."/>
        </authorList>
    </citation>
    <scope>NUCLEOTIDE SEQUENCE</scope>
</reference>
<dbReference type="SUPFAM" id="SSF89360">
    <property type="entry name" value="HesB-like domain"/>
    <property type="match status" value="1"/>
</dbReference>
<dbReference type="AlphaFoldDB" id="I1X4T9"/>
<dbReference type="Pfam" id="PF01521">
    <property type="entry name" value="Fe-S_biosyn"/>
    <property type="match status" value="1"/>
</dbReference>
<dbReference type="GO" id="GO:0051537">
    <property type="term" value="F:2 iron, 2 sulfur cluster binding"/>
    <property type="evidence" value="ECO:0007669"/>
    <property type="project" value="TreeGrafter"/>
</dbReference>
<accession>I1X4T9</accession>
<proteinExistence type="predicted"/>
<sequence>MFTVTPTAAEEIRNSAKQGQMEGMPLRVAARQDTDGSLQYAMGFADAQTDEDLSCDSEGITIVISPSSYEFLKGTTLDFVEMEPGQHQFIFMNPNDPNYVPPTEQEGGSEHHF</sequence>
<evidence type="ECO:0000313" key="3">
    <source>
        <dbReference type="EMBL" id="AFI78514.1"/>
    </source>
</evidence>
<protein>
    <submittedName>
        <fullName evidence="3">HesB/YadR/YfhF-family protein</fullName>
    </submittedName>
</protein>
<dbReference type="GO" id="GO:0005737">
    <property type="term" value="C:cytoplasm"/>
    <property type="evidence" value="ECO:0007669"/>
    <property type="project" value="TreeGrafter"/>
</dbReference>
<evidence type="ECO:0000256" key="1">
    <source>
        <dbReference type="SAM" id="MobiDB-lite"/>
    </source>
</evidence>
<dbReference type="Gene3D" id="2.60.300.12">
    <property type="entry name" value="HesB-like domain"/>
    <property type="match status" value="1"/>
</dbReference>
<feature type="region of interest" description="Disordered" evidence="1">
    <location>
        <begin position="1"/>
        <end position="21"/>
    </location>
</feature>
<name>I1X4T9_9BACT</name>
<dbReference type="InterPro" id="IPR035903">
    <property type="entry name" value="HesB-like_dom_sf"/>
</dbReference>
<dbReference type="PANTHER" id="PTHR10072">
    <property type="entry name" value="IRON-SULFUR CLUSTER ASSEMBLY PROTEIN"/>
    <property type="match status" value="1"/>
</dbReference>
<dbReference type="InterPro" id="IPR000361">
    <property type="entry name" value="ATAP_core_dom"/>
</dbReference>
<feature type="region of interest" description="Disordered" evidence="1">
    <location>
        <begin position="94"/>
        <end position="113"/>
    </location>
</feature>
<dbReference type="EMBL" id="JQ256784">
    <property type="protein sequence ID" value="AFI78514.1"/>
    <property type="molecule type" value="Genomic_DNA"/>
</dbReference>